<evidence type="ECO:0000313" key="2">
    <source>
        <dbReference type="Proteomes" id="UP001144096"/>
    </source>
</evidence>
<proteinExistence type="predicted"/>
<reference evidence="1" key="1">
    <citation type="submission" date="2022-06" db="EMBL/GenBank/DDBJ databases">
        <title>Amycolatopsis iheyaensis sp. nov., a new species of the genus Amycolatopsis isolated from soil in Iheya island, Japan.</title>
        <authorList>
            <person name="Ngamcharungchit C."/>
            <person name="Kanto H."/>
            <person name="Take A."/>
            <person name="Intra B."/>
            <person name="Matsumoto A."/>
            <person name="Panbangred W."/>
            <person name="Inahashi Y."/>
        </authorList>
    </citation>
    <scope>NUCLEOTIDE SEQUENCE</scope>
    <source>
        <strain evidence="1">OK19-0408</strain>
    </source>
</reference>
<name>A0A9X2SQP6_9PSEU</name>
<dbReference type="RefSeq" id="WP_257925503.1">
    <property type="nucleotide sequence ID" value="NZ_JAMXQV010000029.1"/>
</dbReference>
<dbReference type="EMBL" id="JAMXQV010000029">
    <property type="protein sequence ID" value="MCR6488935.1"/>
    <property type="molecule type" value="Genomic_DNA"/>
</dbReference>
<gene>
    <name evidence="1" type="ORF">M8542_39515</name>
</gene>
<organism evidence="1 2">
    <name type="scientific">Amycolatopsis iheyensis</name>
    <dbReference type="NCBI Taxonomy" id="2945988"/>
    <lineage>
        <taxon>Bacteria</taxon>
        <taxon>Bacillati</taxon>
        <taxon>Actinomycetota</taxon>
        <taxon>Actinomycetes</taxon>
        <taxon>Pseudonocardiales</taxon>
        <taxon>Pseudonocardiaceae</taxon>
        <taxon>Amycolatopsis</taxon>
    </lineage>
</organism>
<keyword evidence="2" id="KW-1185">Reference proteome</keyword>
<protein>
    <submittedName>
        <fullName evidence="1">Uncharacterized protein</fullName>
    </submittedName>
</protein>
<sequence length="50" mass="5616">MHSKFHRVTRQCAHHLALQHQPDRRGVVLGDYAGELHILARRAGTCVDAS</sequence>
<evidence type="ECO:0000313" key="1">
    <source>
        <dbReference type="EMBL" id="MCR6488935.1"/>
    </source>
</evidence>
<comment type="caution">
    <text evidence="1">The sequence shown here is derived from an EMBL/GenBank/DDBJ whole genome shotgun (WGS) entry which is preliminary data.</text>
</comment>
<dbReference type="Proteomes" id="UP001144096">
    <property type="component" value="Unassembled WGS sequence"/>
</dbReference>
<dbReference type="AlphaFoldDB" id="A0A9X2SQP6"/>
<accession>A0A9X2SQP6</accession>